<dbReference type="Proteomes" id="UP000483004">
    <property type="component" value="Unassembled WGS sequence"/>
</dbReference>
<dbReference type="InterPro" id="IPR003593">
    <property type="entry name" value="AAA+_ATPase"/>
</dbReference>
<comment type="caution">
    <text evidence="6">The sequence shown here is derived from an EMBL/GenBank/DDBJ whole genome shotgun (WGS) entry which is preliminary data.</text>
</comment>
<dbReference type="InterPro" id="IPR050683">
    <property type="entry name" value="Bact_Polysacc_Export_ATP-bd"/>
</dbReference>
<dbReference type="Pfam" id="PF00005">
    <property type="entry name" value="ABC_tran"/>
    <property type="match status" value="1"/>
</dbReference>
<evidence type="ECO:0000256" key="1">
    <source>
        <dbReference type="ARBA" id="ARBA00005417"/>
    </source>
</evidence>
<dbReference type="Gene3D" id="3.40.50.300">
    <property type="entry name" value="P-loop containing nucleotide triphosphate hydrolases"/>
    <property type="match status" value="1"/>
</dbReference>
<keyword evidence="2" id="KW-0813">Transport</keyword>
<dbReference type="GO" id="GO:0016887">
    <property type="term" value="F:ATP hydrolysis activity"/>
    <property type="evidence" value="ECO:0007669"/>
    <property type="project" value="InterPro"/>
</dbReference>
<dbReference type="InterPro" id="IPR015860">
    <property type="entry name" value="ABC_transpr_TagH-like"/>
</dbReference>
<gene>
    <name evidence="6" type="ORF">F9B16_34000</name>
</gene>
<evidence type="ECO:0000259" key="5">
    <source>
        <dbReference type="PROSITE" id="PS50893"/>
    </source>
</evidence>
<dbReference type="SMART" id="SM00382">
    <property type="entry name" value="AAA"/>
    <property type="match status" value="1"/>
</dbReference>
<name>A0A6L3VRY5_9ACTN</name>
<evidence type="ECO:0000313" key="7">
    <source>
        <dbReference type="Proteomes" id="UP000483004"/>
    </source>
</evidence>
<dbReference type="PROSITE" id="PS00211">
    <property type="entry name" value="ABC_TRANSPORTER_1"/>
    <property type="match status" value="1"/>
</dbReference>
<dbReference type="CDD" id="cd03220">
    <property type="entry name" value="ABC_KpsT_Wzt"/>
    <property type="match status" value="1"/>
</dbReference>
<dbReference type="PANTHER" id="PTHR46743:SF2">
    <property type="entry name" value="TEICHOIC ACIDS EXPORT ATP-BINDING PROTEIN TAGH"/>
    <property type="match status" value="1"/>
</dbReference>
<dbReference type="InterPro" id="IPR017871">
    <property type="entry name" value="ABC_transporter-like_CS"/>
</dbReference>
<dbReference type="AlphaFoldDB" id="A0A6L3VRY5"/>
<dbReference type="SUPFAM" id="SSF52540">
    <property type="entry name" value="P-loop containing nucleoside triphosphate hydrolases"/>
    <property type="match status" value="1"/>
</dbReference>
<dbReference type="GO" id="GO:0005524">
    <property type="term" value="F:ATP binding"/>
    <property type="evidence" value="ECO:0007669"/>
    <property type="project" value="UniProtKB-KW"/>
</dbReference>
<evidence type="ECO:0000256" key="3">
    <source>
        <dbReference type="ARBA" id="ARBA00022741"/>
    </source>
</evidence>
<dbReference type="RefSeq" id="WP_151544319.1">
    <property type="nucleotide sequence ID" value="NZ_WBMR01000138.1"/>
</dbReference>
<dbReference type="PROSITE" id="PS50893">
    <property type="entry name" value="ABC_TRANSPORTER_2"/>
    <property type="match status" value="1"/>
</dbReference>
<dbReference type="InterPro" id="IPR003439">
    <property type="entry name" value="ABC_transporter-like_ATP-bd"/>
</dbReference>
<dbReference type="GO" id="GO:0140359">
    <property type="term" value="F:ABC-type transporter activity"/>
    <property type="evidence" value="ECO:0007669"/>
    <property type="project" value="InterPro"/>
</dbReference>
<dbReference type="PANTHER" id="PTHR46743">
    <property type="entry name" value="TEICHOIC ACIDS EXPORT ATP-BINDING PROTEIN TAGH"/>
    <property type="match status" value="1"/>
</dbReference>
<accession>A0A6L3VRY5</accession>
<sequence length="259" mass="28949">MEQHGPAESIVIDSVSKRFTLRHARSIREMTIRAVRRQDLSESFNALDDVSLTVYQGETVALMGLNGSGKSTLLKMISGVMRPDRGSVRVRGRIAGLIDVGAGLHPDLTGRENVYLNGAILGMSEAEIKRKFDAIVEFSGVERFMDNQVRFYSSGMFMRLAFSIAAHTEPDIFLIDEVLAVGDPPFREKCLQRIRELRGEGRTMVIVAHDIQMLTRLCDRGVTLRKGKVVFDGDPAEAGRLWREDRQARQTSLKADAVR</sequence>
<evidence type="ECO:0000256" key="4">
    <source>
        <dbReference type="ARBA" id="ARBA00022840"/>
    </source>
</evidence>
<evidence type="ECO:0000313" key="6">
    <source>
        <dbReference type="EMBL" id="KAB2370843.1"/>
    </source>
</evidence>
<reference evidence="6 7" key="1">
    <citation type="submission" date="2019-09" db="EMBL/GenBank/DDBJ databases">
        <title>Actinomadura physcomitrii sp. nov., a novel actinomycete isolated from moss [Physcomitrium sphaericum (Ludw) Fuernr].</title>
        <authorList>
            <person name="Liu C."/>
            <person name="Zhuang X."/>
        </authorList>
    </citation>
    <scope>NUCLEOTIDE SEQUENCE [LARGE SCALE GENOMIC DNA]</scope>
    <source>
        <strain evidence="6 7">CYP1-1B</strain>
    </source>
</reference>
<keyword evidence="7" id="KW-1185">Reference proteome</keyword>
<proteinExistence type="inferred from homology"/>
<dbReference type="EMBL" id="WBMR01000138">
    <property type="protein sequence ID" value="KAB2370843.1"/>
    <property type="molecule type" value="Genomic_DNA"/>
</dbReference>
<dbReference type="InterPro" id="IPR027417">
    <property type="entry name" value="P-loop_NTPase"/>
</dbReference>
<protein>
    <submittedName>
        <fullName evidence="6">ABC transporter ATP-binding protein</fullName>
    </submittedName>
</protein>
<dbReference type="OrthoDB" id="9778870at2"/>
<dbReference type="GO" id="GO:0016020">
    <property type="term" value="C:membrane"/>
    <property type="evidence" value="ECO:0007669"/>
    <property type="project" value="InterPro"/>
</dbReference>
<keyword evidence="4 6" id="KW-0067">ATP-binding</keyword>
<comment type="similarity">
    <text evidence="1">Belongs to the ABC transporter superfamily.</text>
</comment>
<keyword evidence="3" id="KW-0547">Nucleotide-binding</keyword>
<evidence type="ECO:0000256" key="2">
    <source>
        <dbReference type="ARBA" id="ARBA00022448"/>
    </source>
</evidence>
<feature type="domain" description="ABC transporter" evidence="5">
    <location>
        <begin position="27"/>
        <end position="251"/>
    </location>
</feature>
<organism evidence="6 7">
    <name type="scientific">Actinomadura montaniterrae</name>
    <dbReference type="NCBI Taxonomy" id="1803903"/>
    <lineage>
        <taxon>Bacteria</taxon>
        <taxon>Bacillati</taxon>
        <taxon>Actinomycetota</taxon>
        <taxon>Actinomycetes</taxon>
        <taxon>Streptosporangiales</taxon>
        <taxon>Thermomonosporaceae</taxon>
        <taxon>Actinomadura</taxon>
    </lineage>
</organism>